<dbReference type="PANTHER" id="PTHR13044">
    <property type="entry name" value="ACTIVATING TRANSCRIPTION FACTOR ATF 4/5"/>
    <property type="match status" value="1"/>
</dbReference>
<dbReference type="OrthoDB" id="1939598at2759"/>
<organism evidence="8 9">
    <name type="scientific">Naumovozyma castellii</name>
    <name type="common">Yeast</name>
    <name type="synonym">Saccharomyces castellii</name>
    <dbReference type="NCBI Taxonomy" id="27288"/>
    <lineage>
        <taxon>Eukaryota</taxon>
        <taxon>Fungi</taxon>
        <taxon>Dikarya</taxon>
        <taxon>Ascomycota</taxon>
        <taxon>Saccharomycotina</taxon>
        <taxon>Saccharomycetes</taxon>
        <taxon>Saccharomycetales</taxon>
        <taxon>Saccharomycetaceae</taxon>
        <taxon>Naumovozyma</taxon>
    </lineage>
</organism>
<dbReference type="Pfam" id="PF07716">
    <property type="entry name" value="bZIP_2"/>
    <property type="match status" value="1"/>
</dbReference>
<protein>
    <recommendedName>
        <fullName evidence="7">BZIP domain-containing protein</fullName>
    </recommendedName>
</protein>
<evidence type="ECO:0000256" key="1">
    <source>
        <dbReference type="ARBA" id="ARBA00004123"/>
    </source>
</evidence>
<dbReference type="GeneID" id="96904210"/>
<dbReference type="PROSITE" id="PS50217">
    <property type="entry name" value="BZIP"/>
    <property type="match status" value="1"/>
</dbReference>
<keyword evidence="9" id="KW-1185">Reference proteome</keyword>
<proteinExistence type="predicted"/>
<comment type="subcellular location">
    <subcellularLocation>
        <location evidence="1">Nucleus</location>
    </subcellularLocation>
</comment>
<dbReference type="FunCoup" id="G0VGE1">
    <property type="interactions" value="3675"/>
</dbReference>
<dbReference type="RefSeq" id="XP_003676917.1">
    <property type="nucleotide sequence ID" value="XM_003676869.1"/>
</dbReference>
<evidence type="ECO:0000256" key="2">
    <source>
        <dbReference type="ARBA" id="ARBA00023015"/>
    </source>
</evidence>
<dbReference type="CDD" id="cd14705">
    <property type="entry name" value="bZIP_Zip1"/>
    <property type="match status" value="1"/>
</dbReference>
<dbReference type="EMBL" id="HE576757">
    <property type="protein sequence ID" value="CCC70561.1"/>
    <property type="molecule type" value="Genomic_DNA"/>
</dbReference>
<dbReference type="GO" id="GO:0089713">
    <property type="term" value="C:Cbf1-Met4-Met28 complex"/>
    <property type="evidence" value="ECO:0007669"/>
    <property type="project" value="EnsemblFungi"/>
</dbReference>
<reference key="2">
    <citation type="submission" date="2011-08" db="EMBL/GenBank/DDBJ databases">
        <title>Genome sequence of Naumovozyma castellii.</title>
        <authorList>
            <person name="Gordon J.L."/>
            <person name="Armisen D."/>
            <person name="Proux-Wera E."/>
            <person name="OhEigeartaigh S.S."/>
            <person name="Byrne K.P."/>
            <person name="Wolfe K.H."/>
        </authorList>
    </citation>
    <scope>NUCLEOTIDE SEQUENCE</scope>
    <source>
        <strain>Type strain:CBS 4309</strain>
    </source>
</reference>
<dbReference type="GO" id="GO:0005634">
    <property type="term" value="C:nucleus"/>
    <property type="evidence" value="ECO:0007669"/>
    <property type="project" value="UniProtKB-SubCell"/>
</dbReference>
<dbReference type="SUPFAM" id="SSF57959">
    <property type="entry name" value="Leucine zipper domain"/>
    <property type="match status" value="1"/>
</dbReference>
<dbReference type="InterPro" id="IPR004827">
    <property type="entry name" value="bZIP"/>
</dbReference>
<keyword evidence="2" id="KW-0805">Transcription regulation</keyword>
<feature type="domain" description="BZIP" evidence="7">
    <location>
        <begin position="88"/>
        <end position="151"/>
    </location>
</feature>
<dbReference type="GO" id="GO:0061629">
    <property type="term" value="F:RNA polymerase II-specific DNA-binding transcription factor binding"/>
    <property type="evidence" value="ECO:0007669"/>
    <property type="project" value="EnsemblFungi"/>
</dbReference>
<keyword evidence="6" id="KW-0175">Coiled coil</keyword>
<accession>G0VGE1</accession>
<dbReference type="AlphaFoldDB" id="G0VGE1"/>
<dbReference type="Proteomes" id="UP000001640">
    <property type="component" value="Chromosome 6"/>
</dbReference>
<keyword evidence="4" id="KW-0804">Transcription</keyword>
<evidence type="ECO:0000256" key="3">
    <source>
        <dbReference type="ARBA" id="ARBA00023125"/>
    </source>
</evidence>
<evidence type="ECO:0000256" key="6">
    <source>
        <dbReference type="SAM" id="Coils"/>
    </source>
</evidence>
<keyword evidence="5" id="KW-0539">Nucleus</keyword>
<reference evidence="8 9" key="1">
    <citation type="journal article" date="2011" name="Proc. Natl. Acad. Sci. U.S.A.">
        <title>Evolutionary erosion of yeast sex chromosomes by mating-type switching accidents.</title>
        <authorList>
            <person name="Gordon J.L."/>
            <person name="Armisen D."/>
            <person name="Proux-Wera E."/>
            <person name="Oheigeartaigh S.S."/>
            <person name="Byrne K.P."/>
            <person name="Wolfe K.H."/>
        </authorList>
    </citation>
    <scope>NUCLEOTIDE SEQUENCE [LARGE SCALE GENOMIC DNA]</scope>
    <source>
        <strain evidence="9">ATCC 76901 / BCRC 22586 / CBS 4309 / NBRC 1992 / NRRL Y-12630</strain>
    </source>
</reference>
<sequence length="172" mass="19665">MAVEAEAANHENISQHLQDLISKNSELGSRLLSLLLVSSGNSKEIINAINNGDLQSVQNLNLEKLSSTVKNAKENTEVKVEATSDELKLRQLEKKKKNTEASARFRIRKKQREQEKLEKLTELKSQIETLYTRIDTLVDENKYWKKRLQEVNEKKSKDLLDSIKRSNLSSSS</sequence>
<dbReference type="GO" id="GO:0000977">
    <property type="term" value="F:RNA polymerase II transcription regulatory region sequence-specific DNA binding"/>
    <property type="evidence" value="ECO:0007669"/>
    <property type="project" value="TreeGrafter"/>
</dbReference>
<feature type="coiled-coil region" evidence="6">
    <location>
        <begin position="82"/>
        <end position="154"/>
    </location>
</feature>
<evidence type="ECO:0000259" key="7">
    <source>
        <dbReference type="PROSITE" id="PS50217"/>
    </source>
</evidence>
<name>G0VGE1_NAUCA</name>
<evidence type="ECO:0000256" key="4">
    <source>
        <dbReference type="ARBA" id="ARBA00023163"/>
    </source>
</evidence>
<dbReference type="Gene3D" id="1.20.5.170">
    <property type="match status" value="1"/>
</dbReference>
<dbReference type="PROSITE" id="PS00036">
    <property type="entry name" value="BZIP_BASIC"/>
    <property type="match status" value="1"/>
</dbReference>
<dbReference type="PANTHER" id="PTHR13044:SF45">
    <property type="entry name" value="TRANSCRIPTIONAL ACTIVATOR OF SULFUR METABOLISM MET28"/>
    <property type="match status" value="1"/>
</dbReference>
<gene>
    <name evidence="8" type="primary">NCAS0F00770</name>
    <name evidence="8" type="ordered locus">NCAS_0F00770</name>
</gene>
<keyword evidence="3" id="KW-0238">DNA-binding</keyword>
<dbReference type="HOGENOM" id="CLU_098757_0_0_1"/>
<dbReference type="STRING" id="1064592.G0VGE1"/>
<dbReference type="OMA" id="NKENEFW"/>
<dbReference type="GO" id="GO:0001228">
    <property type="term" value="F:DNA-binding transcription activator activity, RNA polymerase II-specific"/>
    <property type="evidence" value="ECO:0007669"/>
    <property type="project" value="TreeGrafter"/>
</dbReference>
<dbReference type="eggNOG" id="ENOG502S9W2">
    <property type="taxonomic scope" value="Eukaryota"/>
</dbReference>
<dbReference type="KEGG" id="ncs:NCAS_0F00770"/>
<dbReference type="InParanoid" id="G0VGE1"/>
<evidence type="ECO:0000313" key="9">
    <source>
        <dbReference type="Proteomes" id="UP000001640"/>
    </source>
</evidence>
<dbReference type="InterPro" id="IPR046347">
    <property type="entry name" value="bZIP_sf"/>
</dbReference>
<dbReference type="GO" id="GO:0031335">
    <property type="term" value="P:regulation of sulfur amino acid metabolic process"/>
    <property type="evidence" value="ECO:0007669"/>
    <property type="project" value="EnsemblFungi"/>
</dbReference>
<evidence type="ECO:0000313" key="8">
    <source>
        <dbReference type="EMBL" id="CCC70561.1"/>
    </source>
</evidence>
<evidence type="ECO:0000256" key="5">
    <source>
        <dbReference type="ARBA" id="ARBA00023242"/>
    </source>
</evidence>